<evidence type="ECO:0000313" key="3">
    <source>
        <dbReference type="Proteomes" id="UP000287394"/>
    </source>
</evidence>
<dbReference type="AlphaFoldDB" id="A0A402D3J0"/>
<feature type="compositionally biased region" description="Low complexity" evidence="1">
    <location>
        <begin position="165"/>
        <end position="176"/>
    </location>
</feature>
<accession>A0A402D3J0</accession>
<evidence type="ECO:0000256" key="1">
    <source>
        <dbReference type="SAM" id="MobiDB-lite"/>
    </source>
</evidence>
<sequence length="259" mass="25690">MIHYFPAPPAPADPAPPALPAPETPPPTLEPPPPSEAPAAPKPLVAAPGDDMLDVPEAATGFDMVEPGAAVEPGVAAAPELFVLGPAGDPGVFALDAPGVAAFMLLDVDELDVFGPLGDAEDELGPFVPAEFIVELAPGPDGAEPPGAVLAPDPVAVEIPPGACEYPPPAGAEAPPGRLPEEETAPPPPPSGEAGCATLTFAVLGALGFSDASTAQEMSAMAITAAATQVHICLRPIPGRAPGASATLFTLLLAMTDSL</sequence>
<feature type="region of interest" description="Disordered" evidence="1">
    <location>
        <begin position="165"/>
        <end position="194"/>
    </location>
</feature>
<feature type="region of interest" description="Disordered" evidence="1">
    <location>
        <begin position="1"/>
        <end position="48"/>
    </location>
</feature>
<dbReference type="Proteomes" id="UP000287394">
    <property type="component" value="Chromosome"/>
</dbReference>
<dbReference type="EMBL" id="AP025739">
    <property type="protein sequence ID" value="BDI28582.1"/>
    <property type="molecule type" value="Genomic_DNA"/>
</dbReference>
<organism evidence="2 3">
    <name type="scientific">Capsulimonas corticalis</name>
    <dbReference type="NCBI Taxonomy" id="2219043"/>
    <lineage>
        <taxon>Bacteria</taxon>
        <taxon>Bacillati</taxon>
        <taxon>Armatimonadota</taxon>
        <taxon>Armatimonadia</taxon>
        <taxon>Capsulimonadales</taxon>
        <taxon>Capsulimonadaceae</taxon>
        <taxon>Capsulimonas</taxon>
    </lineage>
</organism>
<feature type="compositionally biased region" description="Pro residues" evidence="1">
    <location>
        <begin position="1"/>
        <end position="36"/>
    </location>
</feature>
<gene>
    <name evidence="2" type="ORF">CCAX7_006330</name>
</gene>
<keyword evidence="3" id="KW-1185">Reference proteome</keyword>
<name>A0A402D3J0_9BACT</name>
<reference evidence="2 3" key="1">
    <citation type="journal article" date="2019" name="Int. J. Syst. Evol. Microbiol.">
        <title>Capsulimonas corticalis gen. nov., sp. nov., an aerobic capsulated bacterium, of a novel bacterial order, Capsulimonadales ord. nov., of the class Armatimonadia of the phylum Armatimonadetes.</title>
        <authorList>
            <person name="Li J."/>
            <person name="Kudo C."/>
            <person name="Tonouchi A."/>
        </authorList>
    </citation>
    <scope>NUCLEOTIDE SEQUENCE [LARGE SCALE GENOMIC DNA]</scope>
    <source>
        <strain evidence="2 3">AX-7</strain>
    </source>
</reference>
<dbReference type="KEGG" id="ccot:CCAX7_006330"/>
<proteinExistence type="predicted"/>
<evidence type="ECO:0000313" key="2">
    <source>
        <dbReference type="EMBL" id="BDI28582.1"/>
    </source>
</evidence>
<protein>
    <submittedName>
        <fullName evidence="2">Uncharacterized protein</fullName>
    </submittedName>
</protein>
<feature type="compositionally biased region" description="Low complexity" evidence="1">
    <location>
        <begin position="37"/>
        <end position="48"/>
    </location>
</feature>